<evidence type="ECO:0000256" key="10">
    <source>
        <dbReference type="ARBA" id="ARBA00023143"/>
    </source>
</evidence>
<comment type="function">
    <text evidence="1">Assembles around the rod to form the L-ring and probably protects the motor/basal body from shearing forces during rotation.</text>
</comment>
<keyword evidence="8" id="KW-0472">Membrane</keyword>
<organism evidence="13 14">
    <name type="scientific">Buchnera aphidicola</name>
    <name type="common">Cinara pseudotaxifoliae</name>
    <dbReference type="NCBI Taxonomy" id="655384"/>
    <lineage>
        <taxon>Bacteria</taxon>
        <taxon>Pseudomonadati</taxon>
        <taxon>Pseudomonadota</taxon>
        <taxon>Gammaproteobacteria</taxon>
        <taxon>Enterobacterales</taxon>
        <taxon>Erwiniaceae</taxon>
        <taxon>Buchnera</taxon>
    </lineage>
</organism>
<protein>
    <submittedName>
        <fullName evidence="13">Flagellar L-ring protein</fullName>
    </submittedName>
</protein>
<evidence type="ECO:0000256" key="7">
    <source>
        <dbReference type="ARBA" id="ARBA00022729"/>
    </source>
</evidence>
<evidence type="ECO:0000313" key="14">
    <source>
        <dbReference type="Proteomes" id="UP000294449"/>
    </source>
</evidence>
<dbReference type="InterPro" id="IPR000527">
    <property type="entry name" value="Flag_Lring"/>
</dbReference>
<evidence type="ECO:0000256" key="4">
    <source>
        <dbReference type="ARBA" id="ARBA00004635"/>
    </source>
</evidence>
<dbReference type="PANTHER" id="PTHR34933:SF1">
    <property type="entry name" value="FLAGELLAR L-RING PROTEIN"/>
    <property type="match status" value="1"/>
</dbReference>
<keyword evidence="9" id="KW-0564">Palmitate</keyword>
<evidence type="ECO:0000256" key="8">
    <source>
        <dbReference type="ARBA" id="ARBA00023136"/>
    </source>
</evidence>
<evidence type="ECO:0000256" key="5">
    <source>
        <dbReference type="ARBA" id="ARBA00006929"/>
    </source>
</evidence>
<evidence type="ECO:0000256" key="6">
    <source>
        <dbReference type="ARBA" id="ARBA00011439"/>
    </source>
</evidence>
<evidence type="ECO:0000256" key="2">
    <source>
        <dbReference type="ARBA" id="ARBA00004117"/>
    </source>
</evidence>
<dbReference type="AlphaFoldDB" id="A0A451DH50"/>
<evidence type="ECO:0000256" key="11">
    <source>
        <dbReference type="ARBA" id="ARBA00023237"/>
    </source>
</evidence>
<dbReference type="Proteomes" id="UP000294449">
    <property type="component" value="Chromosome"/>
</dbReference>
<evidence type="ECO:0000256" key="3">
    <source>
        <dbReference type="ARBA" id="ARBA00004442"/>
    </source>
</evidence>
<comment type="similarity">
    <text evidence="5">Belongs to the FlgH family.</text>
</comment>
<evidence type="ECO:0000256" key="9">
    <source>
        <dbReference type="ARBA" id="ARBA00023139"/>
    </source>
</evidence>
<comment type="subunit">
    <text evidence="6">The basal body constitutes a major portion of the flagellar organelle and consists of four rings (L,P,S, and M) mounted on a central rod.</text>
</comment>
<keyword evidence="7" id="KW-0732">Signal</keyword>
<dbReference type="OrthoDB" id="6553581at2"/>
<comment type="subcellular location">
    <subcellularLocation>
        <location evidence="2">Bacterial flagellum basal body</location>
    </subcellularLocation>
    <subcellularLocation>
        <location evidence="3">Cell outer membrane</location>
    </subcellularLocation>
    <subcellularLocation>
        <location evidence="4">Membrane</location>
        <topology evidence="4">Lipid-anchor</topology>
    </subcellularLocation>
</comment>
<dbReference type="EMBL" id="LR217732">
    <property type="protein sequence ID" value="VFP85950.1"/>
    <property type="molecule type" value="Genomic_DNA"/>
</dbReference>
<keyword evidence="12" id="KW-0449">Lipoprotein</keyword>
<reference evidence="13 14" key="1">
    <citation type="submission" date="2019-02" db="EMBL/GenBank/DDBJ databases">
        <authorList>
            <person name="Manzano-Marin A."/>
            <person name="Manzano-Marin A."/>
        </authorList>
    </citation>
    <scope>NUCLEOTIDE SEQUENCE [LARGE SCALE GENOMIC DNA]</scope>
    <source>
        <strain evidence="13 14">BuCipseudotaxifoliae</strain>
    </source>
</reference>
<keyword evidence="13" id="KW-0282">Flagellum</keyword>
<accession>A0A451DH50</accession>
<dbReference type="STRING" id="655384.GCA_900128595_00223"/>
<dbReference type="GO" id="GO:0009427">
    <property type="term" value="C:bacterial-type flagellum basal body, distal rod, L ring"/>
    <property type="evidence" value="ECO:0007669"/>
    <property type="project" value="InterPro"/>
</dbReference>
<proteinExistence type="inferred from homology"/>
<evidence type="ECO:0000256" key="12">
    <source>
        <dbReference type="ARBA" id="ARBA00023288"/>
    </source>
</evidence>
<keyword evidence="10" id="KW-0975">Bacterial flagellum</keyword>
<dbReference type="GO" id="GO:0009279">
    <property type="term" value="C:cell outer membrane"/>
    <property type="evidence" value="ECO:0007669"/>
    <property type="project" value="UniProtKB-SubCell"/>
</dbReference>
<dbReference type="GO" id="GO:0003774">
    <property type="term" value="F:cytoskeletal motor activity"/>
    <property type="evidence" value="ECO:0007669"/>
    <property type="project" value="InterPro"/>
</dbReference>
<sequence precursor="true">MKYFFLIYKHILCYMLLICNIHNTSISYYTINNQSYILQSSPLVVTYITKKKSTTSNLSWFTAYKNYKIGDIITIICNENDTISTTVENTYNYKLYHKLYSYLFLIKKQISYFSESEKTKKPFTLKKIYLNNIIHLRFSVKIVSILKNKNLNVFGEKKILINNHHQIIQFHGVINPKKINLSDSIQSYKISNFVIKYIYKNNKKSMLFYCKKFLYNFLKI</sequence>
<keyword evidence="13" id="KW-0966">Cell projection</keyword>
<dbReference type="Pfam" id="PF02107">
    <property type="entry name" value="FlgH"/>
    <property type="match status" value="1"/>
</dbReference>
<keyword evidence="13" id="KW-0969">Cilium</keyword>
<evidence type="ECO:0000256" key="1">
    <source>
        <dbReference type="ARBA" id="ARBA00002591"/>
    </source>
</evidence>
<dbReference type="GO" id="GO:0071973">
    <property type="term" value="P:bacterial-type flagellum-dependent cell motility"/>
    <property type="evidence" value="ECO:0007669"/>
    <property type="project" value="InterPro"/>
</dbReference>
<gene>
    <name evidence="13" type="primary">flgH</name>
    <name evidence="13" type="ORF">BUCIPSTX3056_224</name>
</gene>
<dbReference type="PRINTS" id="PR01008">
    <property type="entry name" value="FLGLRINGFLGH"/>
</dbReference>
<name>A0A451DH50_9GAMM</name>
<evidence type="ECO:0000313" key="13">
    <source>
        <dbReference type="EMBL" id="VFP85950.1"/>
    </source>
</evidence>
<keyword evidence="11" id="KW-0998">Cell outer membrane</keyword>
<dbReference type="PANTHER" id="PTHR34933">
    <property type="entry name" value="FLAGELLAR L-RING PROTEIN"/>
    <property type="match status" value="1"/>
</dbReference>